<organism evidence="1 2">
    <name type="scientific">Gilvimarinus japonicus</name>
    <dbReference type="NCBI Taxonomy" id="1796469"/>
    <lineage>
        <taxon>Bacteria</taxon>
        <taxon>Pseudomonadati</taxon>
        <taxon>Pseudomonadota</taxon>
        <taxon>Gammaproteobacteria</taxon>
        <taxon>Cellvibrionales</taxon>
        <taxon>Cellvibrionaceae</taxon>
        <taxon>Gilvimarinus</taxon>
    </lineage>
</organism>
<dbReference type="EMBL" id="JBHRTL010000006">
    <property type="protein sequence ID" value="MFC3155477.1"/>
    <property type="molecule type" value="Genomic_DNA"/>
</dbReference>
<proteinExistence type="predicted"/>
<comment type="caution">
    <text evidence="1">The sequence shown here is derived from an EMBL/GenBank/DDBJ whole genome shotgun (WGS) entry which is preliminary data.</text>
</comment>
<dbReference type="InterPro" id="IPR033856">
    <property type="entry name" value="Trp_halogen"/>
</dbReference>
<dbReference type="GO" id="GO:0016491">
    <property type="term" value="F:oxidoreductase activity"/>
    <property type="evidence" value="ECO:0007669"/>
    <property type="project" value="UniProtKB-KW"/>
</dbReference>
<reference evidence="2" key="1">
    <citation type="journal article" date="2019" name="Int. J. Syst. Evol. Microbiol.">
        <title>The Global Catalogue of Microorganisms (GCM) 10K type strain sequencing project: providing services to taxonomists for standard genome sequencing and annotation.</title>
        <authorList>
            <consortium name="The Broad Institute Genomics Platform"/>
            <consortium name="The Broad Institute Genome Sequencing Center for Infectious Disease"/>
            <person name="Wu L."/>
            <person name="Ma J."/>
        </authorList>
    </citation>
    <scope>NUCLEOTIDE SEQUENCE [LARGE SCALE GENOMIC DNA]</scope>
    <source>
        <strain evidence="2">KCTC 52141</strain>
    </source>
</reference>
<dbReference type="InterPro" id="IPR006905">
    <property type="entry name" value="Flavin_halogenase"/>
</dbReference>
<evidence type="ECO:0000313" key="2">
    <source>
        <dbReference type="Proteomes" id="UP001595548"/>
    </source>
</evidence>
<dbReference type="Gene3D" id="3.50.50.60">
    <property type="entry name" value="FAD/NAD(P)-binding domain"/>
    <property type="match status" value="1"/>
</dbReference>
<accession>A0ABV7HP28</accession>
<dbReference type="PIRSF" id="PIRSF011396">
    <property type="entry name" value="Trp_halogenase"/>
    <property type="match status" value="1"/>
</dbReference>
<evidence type="ECO:0000313" key="1">
    <source>
        <dbReference type="EMBL" id="MFC3155477.1"/>
    </source>
</evidence>
<name>A0ABV7HP28_9GAMM</name>
<protein>
    <submittedName>
        <fullName evidence="1">Tryptophan halogenase family protein</fullName>
        <ecNumber evidence="1">1.14.19.-</ecNumber>
    </submittedName>
</protein>
<dbReference type="SUPFAM" id="SSF51905">
    <property type="entry name" value="FAD/NAD(P)-binding domain"/>
    <property type="match status" value="1"/>
</dbReference>
<dbReference type="Pfam" id="PF04820">
    <property type="entry name" value="Trp_halogenase"/>
    <property type="match status" value="1"/>
</dbReference>
<dbReference type="InterPro" id="IPR036188">
    <property type="entry name" value="FAD/NAD-bd_sf"/>
</dbReference>
<dbReference type="EC" id="1.14.19.-" evidence="1"/>
<dbReference type="RefSeq" id="WP_382416187.1">
    <property type="nucleotide sequence ID" value="NZ_AP031500.1"/>
</dbReference>
<keyword evidence="2" id="KW-1185">Reference proteome</keyword>
<dbReference type="PANTHER" id="PTHR43747">
    <property type="entry name" value="FAD-BINDING PROTEIN"/>
    <property type="match status" value="1"/>
</dbReference>
<dbReference type="InterPro" id="IPR050816">
    <property type="entry name" value="Flavin-dep_Halogenase_NPB"/>
</dbReference>
<dbReference type="Proteomes" id="UP001595548">
    <property type="component" value="Unassembled WGS sequence"/>
</dbReference>
<dbReference type="PANTHER" id="PTHR43747:SF4">
    <property type="entry name" value="FLAVIN-DEPENDENT TRYPTOPHAN HALOGENASE"/>
    <property type="match status" value="1"/>
</dbReference>
<keyword evidence="1" id="KW-0560">Oxidoreductase</keyword>
<sequence length="515" mass="56531">MNRMIDVIVIVGGGSAGWLTAGYVAREHRERIARGDLRVVLCESPNIPAIGVGEGTWPTMRATLARLGISETSLITRCHASFKQGSRFSGWHHASAPGHDYYHPFAFAPGGADGALASYGALTDQWSDFSRLFGAQQSICEAQRAPKQITHAEFDGALNYGYHLDVTAFAQLLSEHCQAELGVEHVLADVQEVLRDETGAIAALRLPGDERLSGDLFVDCTGFKALLLGDALKVPFRSVAQVLFNDAALTTHVNYPSADSEIASCTHASATTHGWIWDIGLSSRRGVGHVFSSRYTDVAQVAGTLSAYLGVDEASAEFRHISFSPGCRERVWQDNCVAIGLSAGFVEPLEASALVMIELSAMELAEGLPRHSSQLPVVAKRFNTAFAYRWDRVVDFLKLHYALSKRDDSEYWRDNRAATSVPESLQQLLTLWRYRAPQSNDFPMAREVFQSLSYQYVLSGLGEAPLLGEQVSSALDERAQRALAQNKQTINHLMSQLPGNRELIHKIHRFGLSTI</sequence>
<gene>
    <name evidence="1" type="ORF">ACFOEB_09735</name>
</gene>